<accession>A0ABV7PCL7</accession>
<dbReference type="Gene3D" id="3.60.40.10">
    <property type="entry name" value="PPM-type phosphatase domain"/>
    <property type="match status" value="1"/>
</dbReference>
<evidence type="ECO:0000313" key="4">
    <source>
        <dbReference type="Proteomes" id="UP001595645"/>
    </source>
</evidence>
<reference evidence="4" key="1">
    <citation type="journal article" date="2019" name="Int. J. Syst. Evol. Microbiol.">
        <title>The Global Catalogue of Microorganisms (GCM) 10K type strain sequencing project: providing services to taxonomists for standard genome sequencing and annotation.</title>
        <authorList>
            <consortium name="The Broad Institute Genomics Platform"/>
            <consortium name="The Broad Institute Genome Sequencing Center for Infectious Disease"/>
            <person name="Wu L."/>
            <person name="Ma J."/>
        </authorList>
    </citation>
    <scope>NUCLEOTIDE SEQUENCE [LARGE SCALE GENOMIC DNA]</scope>
    <source>
        <strain evidence="4">CGMCC 4.7676</strain>
    </source>
</reference>
<organism evidence="3 4">
    <name type="scientific">Amycolatopsis speibonae</name>
    <dbReference type="NCBI Taxonomy" id="1450224"/>
    <lineage>
        <taxon>Bacteria</taxon>
        <taxon>Bacillati</taxon>
        <taxon>Actinomycetota</taxon>
        <taxon>Actinomycetes</taxon>
        <taxon>Pseudonocardiales</taxon>
        <taxon>Pseudonocardiaceae</taxon>
        <taxon>Amycolatopsis</taxon>
    </lineage>
</organism>
<evidence type="ECO:0000259" key="2">
    <source>
        <dbReference type="Pfam" id="PF07228"/>
    </source>
</evidence>
<dbReference type="InterPro" id="IPR036457">
    <property type="entry name" value="PPM-type-like_dom_sf"/>
</dbReference>
<sequence length="133" mass="15260">MLLYLDIAKNLVTAIDAGSPRIWRVRDGKVEPVLLEPQLPLGMFDSTVYVEQEFPVYQGDRLFILSDGIYEEVHEDRRYVDLLERQLRSTADLPPGEAIRALPHDLRTFYQAQAQDQDLDDDAVGVCLEWVGR</sequence>
<dbReference type="InterPro" id="IPR001932">
    <property type="entry name" value="PPM-type_phosphatase-like_dom"/>
</dbReference>
<dbReference type="RefSeq" id="WP_378247664.1">
    <property type="nucleotide sequence ID" value="NZ_JBHRWK010000160.1"/>
</dbReference>
<dbReference type="PANTHER" id="PTHR43156:SF2">
    <property type="entry name" value="STAGE II SPORULATION PROTEIN E"/>
    <property type="match status" value="1"/>
</dbReference>
<dbReference type="Pfam" id="PF07228">
    <property type="entry name" value="SpoIIE"/>
    <property type="match status" value="1"/>
</dbReference>
<dbReference type="InterPro" id="IPR052016">
    <property type="entry name" value="Bact_Sigma-Reg"/>
</dbReference>
<dbReference type="PANTHER" id="PTHR43156">
    <property type="entry name" value="STAGE II SPORULATION PROTEIN E-RELATED"/>
    <property type="match status" value="1"/>
</dbReference>
<evidence type="ECO:0000256" key="1">
    <source>
        <dbReference type="ARBA" id="ARBA00022801"/>
    </source>
</evidence>
<gene>
    <name evidence="3" type="ORF">ACFOSH_43595</name>
</gene>
<dbReference type="EMBL" id="JBHRWK010000160">
    <property type="protein sequence ID" value="MFC3456345.1"/>
    <property type="molecule type" value="Genomic_DNA"/>
</dbReference>
<name>A0ABV7PCL7_9PSEU</name>
<feature type="domain" description="PPM-type phosphatase" evidence="2">
    <location>
        <begin position="2"/>
        <end position="130"/>
    </location>
</feature>
<dbReference type="Proteomes" id="UP001595645">
    <property type="component" value="Unassembled WGS sequence"/>
</dbReference>
<comment type="caution">
    <text evidence="3">The sequence shown here is derived from an EMBL/GenBank/DDBJ whole genome shotgun (WGS) entry which is preliminary data.</text>
</comment>
<keyword evidence="4" id="KW-1185">Reference proteome</keyword>
<proteinExistence type="predicted"/>
<keyword evidence="1" id="KW-0378">Hydrolase</keyword>
<protein>
    <submittedName>
        <fullName evidence="3">SpoIIE family protein phosphatase</fullName>
    </submittedName>
</protein>
<evidence type="ECO:0000313" key="3">
    <source>
        <dbReference type="EMBL" id="MFC3456345.1"/>
    </source>
</evidence>
<dbReference type="SUPFAM" id="SSF81606">
    <property type="entry name" value="PP2C-like"/>
    <property type="match status" value="1"/>
</dbReference>